<dbReference type="GO" id="GO:0006004">
    <property type="term" value="P:fucose metabolic process"/>
    <property type="evidence" value="ECO:0007669"/>
    <property type="project" value="InterPro"/>
</dbReference>
<dbReference type="EC" id="3.2.1.51" evidence="3"/>
<evidence type="ECO:0000256" key="2">
    <source>
        <dbReference type="ARBA" id="ARBA00007951"/>
    </source>
</evidence>
<evidence type="ECO:0000256" key="6">
    <source>
        <dbReference type="ARBA" id="ARBA00023295"/>
    </source>
</evidence>
<keyword evidence="10" id="KW-1185">Reference proteome</keyword>
<feature type="signal peptide" evidence="7">
    <location>
        <begin position="1"/>
        <end position="20"/>
    </location>
</feature>
<evidence type="ECO:0000256" key="5">
    <source>
        <dbReference type="ARBA" id="ARBA00022801"/>
    </source>
</evidence>
<gene>
    <name evidence="9" type="primary">PARPA_10128.1 scaffold 39588</name>
</gene>
<dbReference type="Gene3D" id="2.60.40.1180">
    <property type="entry name" value="Golgi alpha-mannosidase II"/>
    <property type="match status" value="1"/>
</dbReference>
<dbReference type="PANTHER" id="PTHR10030:SF37">
    <property type="entry name" value="ALPHA-L-FUCOSIDASE-RELATED"/>
    <property type="match status" value="1"/>
</dbReference>
<dbReference type="InterPro" id="IPR013780">
    <property type="entry name" value="Glyco_hydro_b"/>
</dbReference>
<dbReference type="STRING" id="35722.A0A0B7NLR5"/>
<protein>
    <recommendedName>
        <fullName evidence="3">alpha-L-fucosidase</fullName>
        <ecNumber evidence="3">3.2.1.51</ecNumber>
    </recommendedName>
</protein>
<dbReference type="OrthoDB" id="6039950at2759"/>
<dbReference type="InterPro" id="IPR016286">
    <property type="entry name" value="FUC_metazoa-typ"/>
</dbReference>
<proteinExistence type="inferred from homology"/>
<dbReference type="EMBL" id="LN732700">
    <property type="protein sequence ID" value="CEP15883.1"/>
    <property type="molecule type" value="Genomic_DNA"/>
</dbReference>
<comment type="similarity">
    <text evidence="2">Belongs to the glycosyl hydrolase 29 family.</text>
</comment>
<organism evidence="9 10">
    <name type="scientific">Parasitella parasitica</name>
    <dbReference type="NCBI Taxonomy" id="35722"/>
    <lineage>
        <taxon>Eukaryota</taxon>
        <taxon>Fungi</taxon>
        <taxon>Fungi incertae sedis</taxon>
        <taxon>Mucoromycota</taxon>
        <taxon>Mucoromycotina</taxon>
        <taxon>Mucoromycetes</taxon>
        <taxon>Mucorales</taxon>
        <taxon>Mucorineae</taxon>
        <taxon>Mucoraceae</taxon>
        <taxon>Parasitella</taxon>
    </lineage>
</organism>
<keyword evidence="5" id="KW-0378">Hydrolase</keyword>
<evidence type="ECO:0000313" key="9">
    <source>
        <dbReference type="EMBL" id="CEP15883.1"/>
    </source>
</evidence>
<dbReference type="GO" id="GO:0016139">
    <property type="term" value="P:glycoside catabolic process"/>
    <property type="evidence" value="ECO:0007669"/>
    <property type="project" value="TreeGrafter"/>
</dbReference>
<dbReference type="InterPro" id="IPR000933">
    <property type="entry name" value="Glyco_hydro_29"/>
</dbReference>
<dbReference type="InterPro" id="IPR017853">
    <property type="entry name" value="GH"/>
</dbReference>
<sequence length="767" mass="87281">MIYLKFIAASLILLLQCVQARDDYINLDMFLNNRGAQGPGSDFDGAGNYFSCPALSSTRASLSVGNVRYKLDVSRNQQDNMMSRGQIITLPNRPYAGLYLLASVNHGPITTDVTLIYQDGSRSTTTLELPDWQVRYTDQIHRIDHRPCRLHNGAAALLMSAPLLADPAKNASHLVFPDANGPLGSFTPALHVFAMTGIAPSSSSSGLRVVSAKGTRRWWEKARNEYPIVTVRVQNTGLEWVRDASVFVKGDLFRTQYHGHIRRLAPGHVMDVDVGIHTVRRGRVSTLATVRIFDSLGNEMMEALALDNVAIGIEDYEQDERSLHGHSVPRWYESAKFGIFIHWGLYSVPSWAPVGADYAEWYWWNYNRKGSATYNYHRSFYGPDIEYDDFIPAWKPDRFSAQKWLDVIDASGAKYFVFTTKHHDGFALFDTQVTDRSSVKMNPFRDFTRELLSLAKDEYPHLKRGVYCKYQIVSLPEWYHPSYHDRWLNWDGPPVNPYTGKVVPYHGSPQVHDFVNEVQVPQILELIDHYEPDIMWCDIGGINNSTAWQAYFLNKAREQGRQVTMNDRCGNAVSDFATIEYRGISHVPSRYNNNSGSGICFNHQTRDDQYASTTSLLQELVSVVSRGGNFLLNIGPEASGHIPHVMQKTLYEMGQWLDRVDESIFDSVPYWVASSDLHEPGQPLYFTQARDGRAFYVFSFNPPLDRRVVVKTKVPLHPNATISLLSSSDKKEHLKWRMTNSDKLIINVPDHVMDREHLLWVFKIEAP</sequence>
<reference evidence="9 10" key="1">
    <citation type="submission" date="2014-09" db="EMBL/GenBank/DDBJ databases">
        <authorList>
            <person name="Ellenberger Sabrina"/>
        </authorList>
    </citation>
    <scope>NUCLEOTIDE SEQUENCE [LARGE SCALE GENOMIC DNA]</scope>
    <source>
        <strain evidence="9 10">CBS 412.66</strain>
    </source>
</reference>
<dbReference type="InterPro" id="IPR057739">
    <property type="entry name" value="Glyco_hydro_29_N"/>
</dbReference>
<evidence type="ECO:0000259" key="8">
    <source>
        <dbReference type="Pfam" id="PF01120"/>
    </source>
</evidence>
<dbReference type="GO" id="GO:0004560">
    <property type="term" value="F:alpha-L-fucosidase activity"/>
    <property type="evidence" value="ECO:0007669"/>
    <property type="project" value="UniProtKB-EC"/>
</dbReference>
<dbReference type="PANTHER" id="PTHR10030">
    <property type="entry name" value="ALPHA-L-FUCOSIDASE"/>
    <property type="match status" value="1"/>
</dbReference>
<feature type="chain" id="PRO_5002138216" description="alpha-L-fucosidase" evidence="7">
    <location>
        <begin position="21"/>
        <end position="767"/>
    </location>
</feature>
<name>A0A0B7NLR5_9FUNG</name>
<dbReference type="SUPFAM" id="SSF51445">
    <property type="entry name" value="(Trans)glycosidases"/>
    <property type="match status" value="1"/>
</dbReference>
<comment type="function">
    <text evidence="1">Alpha-L-fucosidase is responsible for hydrolyzing the alpha-1,6-linked fucose joined to the reducing-end N-acetylglucosamine of the carbohydrate moieties of glycoproteins.</text>
</comment>
<evidence type="ECO:0000256" key="4">
    <source>
        <dbReference type="ARBA" id="ARBA00022729"/>
    </source>
</evidence>
<evidence type="ECO:0000256" key="1">
    <source>
        <dbReference type="ARBA" id="ARBA00004071"/>
    </source>
</evidence>
<keyword evidence="4 7" id="KW-0732">Signal</keyword>
<dbReference type="PRINTS" id="PR00741">
    <property type="entry name" value="GLHYDRLASE29"/>
</dbReference>
<evidence type="ECO:0000256" key="7">
    <source>
        <dbReference type="SAM" id="SignalP"/>
    </source>
</evidence>
<feature type="domain" description="Glycoside hydrolase family 29 N-terminal" evidence="8">
    <location>
        <begin position="314"/>
        <end position="659"/>
    </location>
</feature>
<dbReference type="SMART" id="SM00812">
    <property type="entry name" value="Alpha_L_fucos"/>
    <property type="match status" value="1"/>
</dbReference>
<keyword evidence="6" id="KW-0326">Glycosidase</keyword>
<evidence type="ECO:0000256" key="3">
    <source>
        <dbReference type="ARBA" id="ARBA00012662"/>
    </source>
</evidence>
<accession>A0A0B7NLR5</accession>
<dbReference type="Gene3D" id="3.20.20.80">
    <property type="entry name" value="Glycosidases"/>
    <property type="match status" value="1"/>
</dbReference>
<evidence type="ECO:0000313" key="10">
    <source>
        <dbReference type="Proteomes" id="UP000054107"/>
    </source>
</evidence>
<dbReference type="AlphaFoldDB" id="A0A0B7NLR5"/>
<dbReference type="Proteomes" id="UP000054107">
    <property type="component" value="Unassembled WGS sequence"/>
</dbReference>
<dbReference type="Pfam" id="PF01120">
    <property type="entry name" value="Alpha_L_fucos"/>
    <property type="match status" value="1"/>
</dbReference>